<dbReference type="InterPro" id="IPR014457">
    <property type="entry name" value="UCP010260"/>
</dbReference>
<dbReference type="PIRSF" id="PIRSF010260">
    <property type="entry name" value="UCP010260"/>
    <property type="match status" value="1"/>
</dbReference>
<protein>
    <submittedName>
        <fullName evidence="2">DUF1990 domain-containing protein</fullName>
    </submittedName>
</protein>
<proteinExistence type="predicted"/>
<dbReference type="EMBL" id="CP027306">
    <property type="protein sequence ID" value="AXE81582.1"/>
    <property type="molecule type" value="Genomic_DNA"/>
</dbReference>
<dbReference type="InterPro" id="IPR018960">
    <property type="entry name" value="DUF1990"/>
</dbReference>
<sequence length="174" mass="19024">MSTFTYPEVGATLLGPLPDGYNHLHHRTRVGRGRADFETAGAAVTEWRMHRTSGAGVRASAARAEAGVSVRVSLGIGPFRFTAPCRVVWTAYEKNRIGFAYGTLVRHPECGEESFVVELADDGAVWFTVMAFSRPAAWHARLAGPVVPVIQRWYAGRLGTTLRRIVTEGRGARV</sequence>
<dbReference type="PANTHER" id="PTHR34202:SF1">
    <property type="entry name" value="UPF0548 PROTEIN"/>
    <property type="match status" value="1"/>
</dbReference>
<organism evidence="2 3">
    <name type="scientific">Streptomyces atratus</name>
    <dbReference type="NCBI Taxonomy" id="1893"/>
    <lineage>
        <taxon>Bacteria</taxon>
        <taxon>Bacillati</taxon>
        <taxon>Actinomycetota</taxon>
        <taxon>Actinomycetes</taxon>
        <taxon>Kitasatosporales</taxon>
        <taxon>Streptomycetaceae</taxon>
        <taxon>Streptomyces</taxon>
    </lineage>
</organism>
<dbReference type="Proteomes" id="UP000252698">
    <property type="component" value="Chromosome"/>
</dbReference>
<evidence type="ECO:0000313" key="2">
    <source>
        <dbReference type="EMBL" id="AXE81582.1"/>
    </source>
</evidence>
<gene>
    <name evidence="2" type="ORF">C5746_36805</name>
</gene>
<reference evidence="2 3" key="1">
    <citation type="journal article" date="2018" name="Front. Microbiol.">
        <title>Genome Sequencing of Streptomyces atratus SCSIOZH16 and Activation Production of Nocardamine via Metabolic Engineering.</title>
        <authorList>
            <person name="Li Y."/>
            <person name="Zhang C."/>
            <person name="Liu C."/>
            <person name="Ju J."/>
            <person name="Ma J."/>
        </authorList>
    </citation>
    <scope>NUCLEOTIDE SEQUENCE [LARGE SCALE GENOMIC DNA]</scope>
    <source>
        <strain evidence="2 3">SCSIO_ZH16</strain>
    </source>
</reference>
<evidence type="ECO:0000259" key="1">
    <source>
        <dbReference type="Pfam" id="PF09348"/>
    </source>
</evidence>
<evidence type="ECO:0000313" key="3">
    <source>
        <dbReference type="Proteomes" id="UP000252698"/>
    </source>
</evidence>
<name>A0A2Z5JMK8_STRAR</name>
<dbReference type="GeneID" id="95523889"/>
<accession>A0A2Z5JMK8</accession>
<dbReference type="AlphaFoldDB" id="A0A2Z5JMK8"/>
<dbReference type="PANTHER" id="PTHR34202">
    <property type="entry name" value="UPF0548 PROTEIN"/>
    <property type="match status" value="1"/>
</dbReference>
<dbReference type="RefSeq" id="WP_114247988.1">
    <property type="nucleotide sequence ID" value="NZ_CP027306.1"/>
</dbReference>
<feature type="domain" description="DUF1990" evidence="1">
    <location>
        <begin position="5"/>
        <end position="159"/>
    </location>
</feature>
<dbReference type="KEGG" id="sata:C5746_36805"/>
<dbReference type="Pfam" id="PF09348">
    <property type="entry name" value="DUF1990"/>
    <property type="match status" value="1"/>
</dbReference>